<organism evidence="3 4">
    <name type="scientific">Thermoleptolyngbya sichuanensis A183</name>
    <dbReference type="NCBI Taxonomy" id="2737172"/>
    <lineage>
        <taxon>Bacteria</taxon>
        <taxon>Bacillati</taxon>
        <taxon>Cyanobacteriota</taxon>
        <taxon>Cyanophyceae</taxon>
        <taxon>Oculatellales</taxon>
        <taxon>Oculatellaceae</taxon>
        <taxon>Thermoleptolyngbya</taxon>
        <taxon>Thermoleptolyngbya sichuanensis</taxon>
    </lineage>
</organism>
<evidence type="ECO:0000313" key="3">
    <source>
        <dbReference type="EMBL" id="QKD84168.1"/>
    </source>
</evidence>
<evidence type="ECO:0000256" key="1">
    <source>
        <dbReference type="ARBA" id="ARBA00022723"/>
    </source>
</evidence>
<dbReference type="KEGG" id="theu:HPC62_20080"/>
<proteinExistence type="predicted"/>
<dbReference type="InterPro" id="IPR017854">
    <property type="entry name" value="Metalthion_dom_sf"/>
</dbReference>
<dbReference type="AlphaFoldDB" id="A0A6M8BBZ5"/>
<dbReference type="RefSeq" id="WP_172358220.1">
    <property type="nucleotide sequence ID" value="NZ_CP053661.1"/>
</dbReference>
<reference evidence="3 4" key="1">
    <citation type="submission" date="2020-05" db="EMBL/GenBank/DDBJ databases">
        <title>Complete genome sequence of of a novel Thermoleptolyngbya strain isolated from hot springs of Ganzi, Sichuan China.</title>
        <authorList>
            <person name="Tang J."/>
            <person name="Daroch M."/>
            <person name="Li L."/>
            <person name="Waleron K."/>
            <person name="Waleron M."/>
            <person name="Waleron M."/>
        </authorList>
    </citation>
    <scope>NUCLEOTIDE SEQUENCE [LARGE SCALE GENOMIC DNA]</scope>
    <source>
        <strain evidence="3 4">PKUAC-SCTA183</strain>
    </source>
</reference>
<evidence type="ECO:0000313" key="4">
    <source>
        <dbReference type="Proteomes" id="UP000505210"/>
    </source>
</evidence>
<protein>
    <submittedName>
        <fullName evidence="3">Metallothionein</fullName>
    </submittedName>
</protein>
<dbReference type="PRINTS" id="PR00859">
    <property type="entry name" value="MTPROKARYOTE"/>
</dbReference>
<dbReference type="Gene3D" id="2.30.170.10">
    <property type="match status" value="1"/>
</dbReference>
<evidence type="ECO:0000256" key="2">
    <source>
        <dbReference type="ARBA" id="ARBA00022851"/>
    </source>
</evidence>
<gene>
    <name evidence="3" type="ORF">HPC62_20080</name>
</gene>
<keyword evidence="4" id="KW-1185">Reference proteome</keyword>
<dbReference type="SUPFAM" id="SSF57868">
    <property type="entry name" value="Metallothionein"/>
    <property type="match status" value="1"/>
</dbReference>
<dbReference type="GO" id="GO:0046872">
    <property type="term" value="F:metal ion binding"/>
    <property type="evidence" value="ECO:0007669"/>
    <property type="project" value="UniProtKB-KW"/>
</dbReference>
<accession>A0A6M8BBZ5</accession>
<keyword evidence="1" id="KW-0479">Metal-binding</keyword>
<dbReference type="Proteomes" id="UP000505210">
    <property type="component" value="Chromosome"/>
</dbReference>
<dbReference type="EMBL" id="CP053661">
    <property type="protein sequence ID" value="QKD84168.1"/>
    <property type="molecule type" value="Genomic_DNA"/>
</dbReference>
<dbReference type="InterPro" id="IPR000518">
    <property type="entry name" value="Metalthion_fam14_prok"/>
</dbReference>
<dbReference type="Pfam" id="PF02069">
    <property type="entry name" value="Metallothio_Pro"/>
    <property type="match status" value="1"/>
</dbReference>
<name>A0A6M8BBZ5_9CYAN</name>
<sequence>MTTTVTQMKCACESCLCIVSLEEAIQKDGKYYCSEACADGHPNGHGDCGHAGCGC</sequence>
<keyword evidence="2" id="KW-0480">Metal-thiolate cluster</keyword>